<evidence type="ECO:0000256" key="1">
    <source>
        <dbReference type="SAM" id="MobiDB-lite"/>
    </source>
</evidence>
<dbReference type="RefSeq" id="XP_024718326.1">
    <property type="nucleotide sequence ID" value="XM_024868865.1"/>
</dbReference>
<feature type="region of interest" description="Disordered" evidence="1">
    <location>
        <begin position="1"/>
        <end position="21"/>
    </location>
</feature>
<feature type="region of interest" description="Disordered" evidence="1">
    <location>
        <begin position="497"/>
        <end position="622"/>
    </location>
</feature>
<accession>A0A2T3AUK0</accession>
<feature type="compositionally biased region" description="Polar residues" evidence="1">
    <location>
        <begin position="368"/>
        <end position="391"/>
    </location>
</feature>
<feature type="region of interest" description="Disordered" evidence="1">
    <location>
        <begin position="362"/>
        <end position="423"/>
    </location>
</feature>
<proteinExistence type="predicted"/>
<evidence type="ECO:0000313" key="3">
    <source>
        <dbReference type="Proteomes" id="UP000241818"/>
    </source>
</evidence>
<feature type="compositionally biased region" description="Basic and acidic residues" evidence="1">
    <location>
        <begin position="609"/>
        <end position="622"/>
    </location>
</feature>
<feature type="compositionally biased region" description="Polar residues" evidence="1">
    <location>
        <begin position="513"/>
        <end position="522"/>
    </location>
</feature>
<evidence type="ECO:0000313" key="2">
    <source>
        <dbReference type="EMBL" id="PSS12328.1"/>
    </source>
</evidence>
<name>A0A2T3AUK0_AMORE</name>
<feature type="compositionally biased region" description="Polar residues" evidence="1">
    <location>
        <begin position="167"/>
        <end position="180"/>
    </location>
</feature>
<dbReference type="GeneID" id="36576946"/>
<feature type="region of interest" description="Disordered" evidence="1">
    <location>
        <begin position="158"/>
        <end position="191"/>
    </location>
</feature>
<protein>
    <submittedName>
        <fullName evidence="2">Uncharacterized protein</fullName>
    </submittedName>
</protein>
<reference evidence="2 3" key="1">
    <citation type="journal article" date="2018" name="New Phytol.">
        <title>Comparative genomics and transcriptomics depict ericoid mycorrhizal fungi as versatile saprotrophs and plant mutualists.</title>
        <authorList>
            <person name="Martino E."/>
            <person name="Morin E."/>
            <person name="Grelet G.A."/>
            <person name="Kuo A."/>
            <person name="Kohler A."/>
            <person name="Daghino S."/>
            <person name="Barry K.W."/>
            <person name="Cichocki N."/>
            <person name="Clum A."/>
            <person name="Dockter R.B."/>
            <person name="Hainaut M."/>
            <person name="Kuo R.C."/>
            <person name="LaButti K."/>
            <person name="Lindahl B.D."/>
            <person name="Lindquist E.A."/>
            <person name="Lipzen A."/>
            <person name="Khouja H.R."/>
            <person name="Magnuson J."/>
            <person name="Murat C."/>
            <person name="Ohm R.A."/>
            <person name="Singer S.W."/>
            <person name="Spatafora J.W."/>
            <person name="Wang M."/>
            <person name="Veneault-Fourrey C."/>
            <person name="Henrissat B."/>
            <person name="Grigoriev I.V."/>
            <person name="Martin F.M."/>
            <person name="Perotto S."/>
        </authorList>
    </citation>
    <scope>NUCLEOTIDE SEQUENCE [LARGE SCALE GENOMIC DNA]</scope>
    <source>
        <strain evidence="2 3">ATCC 22711</strain>
    </source>
</reference>
<feature type="region of interest" description="Disordered" evidence="1">
    <location>
        <begin position="234"/>
        <end position="275"/>
    </location>
</feature>
<gene>
    <name evidence="2" type="ORF">M430DRAFT_60586</name>
</gene>
<organism evidence="2 3">
    <name type="scientific">Amorphotheca resinae ATCC 22711</name>
    <dbReference type="NCBI Taxonomy" id="857342"/>
    <lineage>
        <taxon>Eukaryota</taxon>
        <taxon>Fungi</taxon>
        <taxon>Dikarya</taxon>
        <taxon>Ascomycota</taxon>
        <taxon>Pezizomycotina</taxon>
        <taxon>Leotiomycetes</taxon>
        <taxon>Helotiales</taxon>
        <taxon>Amorphothecaceae</taxon>
        <taxon>Amorphotheca</taxon>
    </lineage>
</organism>
<feature type="compositionally biased region" description="Polar residues" evidence="1">
    <location>
        <begin position="400"/>
        <end position="415"/>
    </location>
</feature>
<dbReference type="STRING" id="857342.A0A2T3AUK0"/>
<feature type="compositionally biased region" description="Low complexity" evidence="1">
    <location>
        <begin position="118"/>
        <end position="136"/>
    </location>
</feature>
<keyword evidence="3" id="KW-1185">Reference proteome</keyword>
<feature type="compositionally biased region" description="Low complexity" evidence="1">
    <location>
        <begin position="597"/>
        <end position="608"/>
    </location>
</feature>
<feature type="compositionally biased region" description="Low complexity" evidence="1">
    <location>
        <begin position="523"/>
        <end position="561"/>
    </location>
</feature>
<feature type="compositionally biased region" description="Basic and acidic residues" evidence="1">
    <location>
        <begin position="255"/>
        <end position="270"/>
    </location>
</feature>
<dbReference type="EMBL" id="KZ679015">
    <property type="protein sequence ID" value="PSS12328.1"/>
    <property type="molecule type" value="Genomic_DNA"/>
</dbReference>
<dbReference type="OrthoDB" id="5404004at2759"/>
<dbReference type="AlphaFoldDB" id="A0A2T3AUK0"/>
<feature type="compositionally biased region" description="Low complexity" evidence="1">
    <location>
        <begin position="571"/>
        <end position="588"/>
    </location>
</feature>
<feature type="region of interest" description="Disordered" evidence="1">
    <location>
        <begin position="108"/>
        <end position="140"/>
    </location>
</feature>
<sequence>MATMMAPTRSVKTQWASGVGGRDTEFPAAPIHVSGHAQAKNINMNDARMFDFGVLDRETPQIPSPSGGSTAKFSMRKSTEKRGIMGDLHVNPLPAHGEVMTLHDFSLPEALPTPENTPHSSPQLSQRLSPQLPDSPESMDPGSVIMNVVQEEIGMALGSPTHEPTAWRSQTPAESITRTLSPPPTLSRQKSRRWKLLGGFFGGGKKNNVASAEPFYQLQPQATFQTTVEGNYINFREPSTSTEKKPPRTRGRGKTTSERKNETSKPDMKRANTVPSNFDFQDWERRQMDSSKVSREGGLMLDVEIPSTQLERYSIMFGSVLQKAGDTSSSLLARRQATLDRLRTVNKALASSQELLLDEHSREAGFQRASSPQPMKSPTFSLIPSTPSQPQARDAPPFPSTRQHPSLHRSNTSPAGLSPYYPSFASGSTKETYATLLEPGPHIPVNPNLEEHISSQRRQKLKNSIKPQQIEDNWSPERFPLTRESLVNDVEGCEVEDSYDLTPSPMKVGHGEQTWQMTPPSNRSVAPVSVSGSSTSRSVSHSITTSASSVSTVSSPRSASSNPKETQIQASPPTTRSRSATTSSTIRPRPSENFHVSSCSPSTSIPRSGRSDAGDKEYDEREENLKMAADISIARQISVSRQQRQLLIPITRSGSTRVNYNSPSSVDIGQVASPLCIVAAGIDSPVAGKSGSPLAQKNETKGVLNERLMAAAAKPSTPQLVVVEGDASEQTWGGNTAAARPSFSERGSGEIKVGLVVGSSQMIEHRHKKSEWAIVEQISTESD</sequence>
<dbReference type="Proteomes" id="UP000241818">
    <property type="component" value="Unassembled WGS sequence"/>
</dbReference>
<dbReference type="InParanoid" id="A0A2T3AUK0"/>